<proteinExistence type="predicted"/>
<comment type="subcellular location">
    <subcellularLocation>
        <location evidence="1">Cell membrane</location>
        <topology evidence="1">Multi-pass membrane protein</topology>
    </subcellularLocation>
</comment>
<dbReference type="OrthoDB" id="9812084at2"/>
<dbReference type="InterPro" id="IPR001123">
    <property type="entry name" value="LeuE-type"/>
</dbReference>
<feature type="transmembrane region" description="Helical" evidence="6">
    <location>
        <begin position="42"/>
        <end position="63"/>
    </location>
</feature>
<evidence type="ECO:0000256" key="4">
    <source>
        <dbReference type="ARBA" id="ARBA00022989"/>
    </source>
</evidence>
<evidence type="ECO:0000256" key="2">
    <source>
        <dbReference type="ARBA" id="ARBA00022475"/>
    </source>
</evidence>
<keyword evidence="4 6" id="KW-1133">Transmembrane helix</keyword>
<dbReference type="PANTHER" id="PTHR30086">
    <property type="entry name" value="ARGININE EXPORTER PROTEIN ARGO"/>
    <property type="match status" value="1"/>
</dbReference>
<evidence type="ECO:0000256" key="6">
    <source>
        <dbReference type="SAM" id="Phobius"/>
    </source>
</evidence>
<keyword evidence="3 6" id="KW-0812">Transmembrane</keyword>
<evidence type="ECO:0000256" key="5">
    <source>
        <dbReference type="ARBA" id="ARBA00023136"/>
    </source>
</evidence>
<evidence type="ECO:0000313" key="8">
    <source>
        <dbReference type="Proteomes" id="UP000064912"/>
    </source>
</evidence>
<dbReference type="GO" id="GO:0015171">
    <property type="term" value="F:amino acid transmembrane transporter activity"/>
    <property type="evidence" value="ECO:0007669"/>
    <property type="project" value="TreeGrafter"/>
</dbReference>
<keyword evidence="5 6" id="KW-0472">Membrane</keyword>
<protein>
    <submittedName>
        <fullName evidence="7">Lysine exporter protein</fullName>
    </submittedName>
</protein>
<dbReference type="Pfam" id="PF01810">
    <property type="entry name" value="LysE"/>
    <property type="match status" value="1"/>
</dbReference>
<gene>
    <name evidence="7" type="ORF">NHU_02808</name>
</gene>
<accession>A0A0D6B544</accession>
<evidence type="ECO:0000256" key="3">
    <source>
        <dbReference type="ARBA" id="ARBA00022692"/>
    </source>
</evidence>
<evidence type="ECO:0000256" key="1">
    <source>
        <dbReference type="ARBA" id="ARBA00004651"/>
    </source>
</evidence>
<reference evidence="7 8" key="1">
    <citation type="submission" date="2015-02" db="EMBL/GenBank/DDBJ databases">
        <title>Genome sequene of Rhodovulum sulfidophilum DSM 2351.</title>
        <authorList>
            <person name="Nagao N."/>
        </authorList>
    </citation>
    <scope>NUCLEOTIDE SEQUENCE [LARGE SCALE GENOMIC DNA]</scope>
    <source>
        <strain evidence="7 8">DSM 2351</strain>
    </source>
</reference>
<feature type="transmembrane region" description="Helical" evidence="6">
    <location>
        <begin position="70"/>
        <end position="89"/>
    </location>
</feature>
<sequence length="198" mass="21016">MDNLDLLLALGAFALVASITPGPNNLMLMASGANFGLRRTLPHILGVALGFVAMIVLVGLGAMRAFEAWPMLRVLLTWLGAAYLVWLAWKIARAAPPEPGAAPGRPMTFLQAAAFQWVNPKGWTMALAALTLYAPGQKPAAVLLVAGAFAAASVPSTGLWTILGTRIRLLLSRPARLRLFNRAMALLLLASLVPVFLP</sequence>
<dbReference type="PANTHER" id="PTHR30086:SF20">
    <property type="entry name" value="ARGININE EXPORTER PROTEIN ARGO-RELATED"/>
    <property type="match status" value="1"/>
</dbReference>
<dbReference type="Proteomes" id="UP000064912">
    <property type="component" value="Chromosome"/>
</dbReference>
<organism evidence="7 8">
    <name type="scientific">Rhodovulum sulfidophilum</name>
    <name type="common">Rhodobacter sulfidophilus</name>
    <dbReference type="NCBI Taxonomy" id="35806"/>
    <lineage>
        <taxon>Bacteria</taxon>
        <taxon>Pseudomonadati</taxon>
        <taxon>Pseudomonadota</taxon>
        <taxon>Alphaproteobacteria</taxon>
        <taxon>Rhodobacterales</taxon>
        <taxon>Paracoccaceae</taxon>
        <taxon>Rhodovulum</taxon>
    </lineage>
</organism>
<feature type="transmembrane region" description="Helical" evidence="6">
    <location>
        <begin position="179"/>
        <end position="197"/>
    </location>
</feature>
<keyword evidence="2" id="KW-1003">Cell membrane</keyword>
<evidence type="ECO:0000313" key="7">
    <source>
        <dbReference type="EMBL" id="BAQ69955.1"/>
    </source>
</evidence>
<dbReference type="KEGG" id="rsu:NHU_02808"/>
<dbReference type="GO" id="GO:0033228">
    <property type="term" value="P:cysteine export across plasma membrane"/>
    <property type="evidence" value="ECO:0007669"/>
    <property type="project" value="TreeGrafter"/>
</dbReference>
<dbReference type="PATRIC" id="fig|35806.4.peg.2885"/>
<dbReference type="AlphaFoldDB" id="A0A0D6B544"/>
<dbReference type="EMBL" id="AP014800">
    <property type="protein sequence ID" value="BAQ69955.1"/>
    <property type="molecule type" value="Genomic_DNA"/>
</dbReference>
<feature type="transmembrane region" description="Helical" evidence="6">
    <location>
        <begin position="140"/>
        <end position="167"/>
    </location>
</feature>
<dbReference type="GO" id="GO:0005886">
    <property type="term" value="C:plasma membrane"/>
    <property type="evidence" value="ECO:0007669"/>
    <property type="project" value="UniProtKB-SubCell"/>
</dbReference>
<dbReference type="eggNOG" id="COG1280">
    <property type="taxonomic scope" value="Bacteria"/>
</dbReference>
<name>A0A0D6B544_RHOSU</name>
<dbReference type="RefSeq" id="WP_060835341.1">
    <property type="nucleotide sequence ID" value="NZ_JAESJH010000017.1"/>
</dbReference>